<keyword evidence="1" id="KW-0472">Membrane</keyword>
<dbReference type="EMBL" id="BSOE01000019">
    <property type="protein sequence ID" value="GLR03853.1"/>
    <property type="molecule type" value="Genomic_DNA"/>
</dbReference>
<reference evidence="3" key="1">
    <citation type="journal article" date="2019" name="Int. J. Syst. Evol. Microbiol.">
        <title>The Global Catalogue of Microorganisms (GCM) 10K type strain sequencing project: providing services to taxonomists for standard genome sequencing and annotation.</title>
        <authorList>
            <consortium name="The Broad Institute Genomics Platform"/>
            <consortium name="The Broad Institute Genome Sequencing Center for Infectious Disease"/>
            <person name="Wu L."/>
            <person name="Ma J."/>
        </authorList>
    </citation>
    <scope>NUCLEOTIDE SEQUENCE [LARGE SCALE GENOMIC DNA]</scope>
    <source>
        <strain evidence="3">NBRC 110633</strain>
    </source>
</reference>
<comment type="caution">
    <text evidence="2">The sequence shown here is derived from an EMBL/GenBank/DDBJ whole genome shotgun (WGS) entry which is preliminary data.</text>
</comment>
<dbReference type="Pfam" id="PF06127">
    <property type="entry name" value="Mpo1-like"/>
    <property type="match status" value="1"/>
</dbReference>
<name>A0ABQ5Y1Y1_9VIBR</name>
<feature type="transmembrane region" description="Helical" evidence="1">
    <location>
        <begin position="109"/>
        <end position="127"/>
    </location>
</feature>
<accession>A0ABQ5Y1Y1</accession>
<gene>
    <name evidence="2" type="ORF">GCM10007906_14400</name>
</gene>
<protein>
    <recommendedName>
        <fullName evidence="4">DUF962 domain-containing protein</fullName>
    </recommendedName>
</protein>
<keyword evidence="3" id="KW-1185">Reference proteome</keyword>
<evidence type="ECO:0008006" key="4">
    <source>
        <dbReference type="Google" id="ProtNLM"/>
    </source>
</evidence>
<dbReference type="InterPro" id="IPR009305">
    <property type="entry name" value="Mpo1-like"/>
</dbReference>
<dbReference type="PANTHER" id="PTHR28026:SF9">
    <property type="entry name" value="2-HYDROXY-PALMITIC ACID DIOXYGENASE MPO1"/>
    <property type="match status" value="1"/>
</dbReference>
<evidence type="ECO:0000313" key="3">
    <source>
        <dbReference type="Proteomes" id="UP001156669"/>
    </source>
</evidence>
<sequence length="180" mass="20805">MPLVTDTLLIINILRQKFAPLTLKDYICYTDVKGEVMRALSEWLEAYGESHQNPINQKIHKVAVPGIFLSVVGLIWSIPQIPVLGFNLNWVWLAALPAWVFYFRLSLSVFMMMIGYTLACIGLIWSMDILGWPVLQISMLLFGVLWVFQFIGHKIEGKKPSFFEDVQFLFIGPIWVFRKH</sequence>
<feature type="transmembrane region" description="Helical" evidence="1">
    <location>
        <begin position="62"/>
        <end position="78"/>
    </location>
</feature>
<evidence type="ECO:0000256" key="1">
    <source>
        <dbReference type="SAM" id="Phobius"/>
    </source>
</evidence>
<organism evidence="2 3">
    <name type="scientific">Vibrio hyugaensis</name>
    <dbReference type="NCBI Taxonomy" id="1534743"/>
    <lineage>
        <taxon>Bacteria</taxon>
        <taxon>Pseudomonadati</taxon>
        <taxon>Pseudomonadota</taxon>
        <taxon>Gammaproteobacteria</taxon>
        <taxon>Vibrionales</taxon>
        <taxon>Vibrionaceae</taxon>
        <taxon>Vibrio</taxon>
    </lineage>
</organism>
<dbReference type="PANTHER" id="PTHR28026">
    <property type="entry name" value="DUF962 DOMAIN PROTEIN (AFU_ORTHOLOGUE AFUA_8G05310)"/>
    <property type="match status" value="1"/>
</dbReference>
<evidence type="ECO:0000313" key="2">
    <source>
        <dbReference type="EMBL" id="GLR03853.1"/>
    </source>
</evidence>
<keyword evidence="1" id="KW-0812">Transmembrane</keyword>
<proteinExistence type="predicted"/>
<feature type="transmembrane region" description="Helical" evidence="1">
    <location>
        <begin position="133"/>
        <end position="151"/>
    </location>
</feature>
<dbReference type="Proteomes" id="UP001156669">
    <property type="component" value="Unassembled WGS sequence"/>
</dbReference>
<keyword evidence="1" id="KW-1133">Transmembrane helix</keyword>